<feature type="compositionally biased region" description="Low complexity" evidence="1">
    <location>
        <begin position="2498"/>
        <end position="2527"/>
    </location>
</feature>
<feature type="region of interest" description="Disordered" evidence="1">
    <location>
        <begin position="2547"/>
        <end position="2647"/>
    </location>
</feature>
<evidence type="ECO:0000313" key="3">
    <source>
        <dbReference type="Proteomes" id="UP001431010"/>
    </source>
</evidence>
<feature type="compositionally biased region" description="Low complexity" evidence="1">
    <location>
        <begin position="2559"/>
        <end position="2585"/>
    </location>
</feature>
<protein>
    <recommendedName>
        <fullName evidence="4">Cytochrome c7-like domain-containing protein</fullName>
    </recommendedName>
</protein>
<name>A0ABY3R8Y2_9BRAD</name>
<dbReference type="RefSeq" id="WP_231319726.1">
    <property type="nucleotide sequence ID" value="NZ_CP088156.1"/>
</dbReference>
<keyword evidence="3" id="KW-1185">Reference proteome</keyword>
<accession>A0ABY3R8Y2</accession>
<feature type="compositionally biased region" description="Polar residues" evidence="1">
    <location>
        <begin position="2618"/>
        <end position="2627"/>
    </location>
</feature>
<dbReference type="PANTHER" id="PTHR39425">
    <property type="entry name" value="LIPOPROTEIN CYTOCHROME C"/>
    <property type="match status" value="1"/>
</dbReference>
<sequence>MSGCYSKLGLLARASHRMVWWLLAGMLLALAMAGHAAAQSSFDHVSTGFPLTGSHIGVECSSCHVSGRFKGTQTQCASCHNGAQTAGMSVNHPKTTRRCESCHQTSSWKDIRVIDHSQAKAPCATCHNGVMALGKPKSHITTMAPCDACHRTTASFRVGMKMDHAGIVAGCANCHNGTTARGKSSAHIQTNLPCESCHTSTASFGGAAFKHAATDTNCATCHNGKTALGMTTPPHIPVTGIQCSNCHSNTAAAFDVYTMSHAAVSASRCDSCHNGSYTDQGNAGAVGTKSYPNHVATNGQDCITCHATAASGGFKSWGGAGFKHAATDTNCATCHNGKTALGMTTPPHIPVTGVQCSNCHSNTAAAFDVYTMSHAAVSASRCDSCHNGSYTDQGNAGAVGTKSYPNHVATNGQDCITCHATAASGGFKSWGGAGFKHAATDTNCATCHNGKTALGMTTPPHIPVTGIQCSNCHSNTAAAFDVYTMSHAAVSASRCDSCHNGSYTGQGTKGAMGAASYPNHVATGGADCISCHAKAASGGFTSWGGAAFKHAATDINCATCHNGKTAQGMTTPPHIPTGTLQCSNCHTNTAASFATYTMSHAAVATARCDSCHNGSYTGQGTKGALGTASYPNHVATGGADCVSCHAKAASGGFTSWGGAAFKHAATDTNCATCHNGKTAMGMTTPPHVPTGTLQCSNCHTNTAASFTTYTMNHAAVSAARCDSCHNGSYAGQGTKGALGTASYPNHVATGGADCVSCHAKAASGGFTSWGGAAFKHAATDTNCATCHNGKTAMGMTTPPHVPTGTLQCSNCHTNTAASFTTYTMNHAAVSAARCDSCHNGSYAGQGTKGALGTASYPNHVATGGADCVSCHAKAASGGFTSWGGAAFKHAATDTNCATCHNGKTAQGMTTPPHIPTGTLQCSNCHSNTAASFTTYTMNHAAVSTARCDSCHNGSYIGQGTKGAMGTASYPNHVATGGADCVSCHAKAASGGFTSWGGAAFKHAATDTNCATCHNGKTAQGMTTPPHIPTGTLQCSNCHTNTAASFATYTMNHAAVATARCDSCHNGSFTGQGTKGAMGTASYPNHVATGGVDCVSCHAKAASGGFTSWGGAAFKHAATDTNCATCHNGKTAQGMTTPPHIPTGTLQCSNCHSNTAASFTTYTMNHTAVSTARCDSCHNGSFTGQGTKGALGTASYPNHVATNGSDCVSCHAKAASGGFTSWGGAAFKHAATDTNCATCHNGKTAQGMTTPPHIPTGTLQCSNCHSNTAASFTTYTMNHTAVATARCDSCHNGSYTGQGTKGAMGTASYPNHVATNGQDCISCHSTAASGGYTSWGGAAFKHAATDTNCATCHNGKTAQGMTTPPHIPTGTLQCSNCHSNTAASFTTYTMSHAAVATARCDSCHNGSYTGQGTKGAMGTASYPNHVATGGADCVSCHAKAASGGFTSWGGAAFKHAATDTNCATCHNGKTALGMTTPPHIPTGTLQCSNCHSNTAASFATYTMNHAAVSTARCDSCHNGSYTGQGTKGALGTASYPNHVATGGSDCVSCHGTAASGGYASWGGAAFKHAATDTNCATCHNGKTAQGMTTPPHIPTGTLQCSNCHSNTAASFTTYTMNHAAVSTARCDSCHNGSYIGQGTKGAMGTASYPNHVATGGADCVSCHAKAASGGFTSWGGAAFKHAATDTNCATCHNGKIAQGMTTPPHIPTGTLQCSNCHTNTAASFTTYTMSHAAVATARCDSCHNGSYTGQGTKGAMGTASYPNHVATGGADCVSCHAKAASGGYASWGGAAFKHAATDTNCATCHNGKTAQGMTTPPHIPTGTLQCSNCHSNTAASFATYTMNHSAVSTARCDSCHNGSYAGQGTKGAMGPASYPNHVATNGQDCISCHSTAASGGYASWGGAAFKHAATDTNCATCHNGKTALGMTTPPHIPTGTLQCSNCHSNTAASFATYTMSHAAVSTARCDSCHNGSYVGQGTKGAMGTASYPNHVATGGADCISCHAKAASGGFTSWGGAAFKHAATDTNCATCHNGKTAQGMTTPPHIPTGTLQCSNCHSNTAASFTTYTMSHAVVSTARCDSCHNGSYTGQGTKGALGTASYPNHVATGGADCVSCHAKSASGGFTSWGGAAFKHAATDTNCATCHNGKTAQGMTTPPHIPTGTLQCSNCHSNTAASFTSYTMNHTAVSTARCDSCHNGSYTGQGTKGAMGTASYPGHVATNGSDCVSCHAKAASGGFTSWGGAAFKHAATDTNCATCHNGKTAQGMTTPPHIPVTGIQCSNCHSNTAASFATYTMSHAAVATARCDSCHNGSYTGQGTKGAMGTASYPGHVATNGSDCVSCHAKAASGGFTSWGGAAFSHSAADTNCSTCHNGSSAKGLTTPPHIPVTGVQCSNCHSNTAASFATYTMSHAAVHATRCDSCHNGSYRGQGRKGAQGPDHSAKTQDCGCCHVRAAANFSTWDDDPQKPAAGCTTTARSVVPAQAPTVKAVTPASTANRTMTAATAPSAAASQSPGAGTAMSQAPAGAAAKPAAPSNSALLFSSKPLANMSGTSPAAGTNPEAGAASAVAPGSSKSDSSAKAGASGVSVTQPQSSGSQMTAVPSAQLAPNDPRSKLLPQAGAASTDSSEAQNAGRLPSLLPTLNPRAGLAGSSTMEAGSRFNHMTAQGPCTSCHNGTSAPGKPQKHVATSAPCETCHKSTTTFSGARFSHTATTAACASCHNGMAATGKPQKHVATNAPCETCHKSTTTFSGARFSHTGTAAACASCHNGMVASGKPQKHVATNAPCETCHKSTTTFSGARFSHTGTMAACASCHNGMAATGKPQKHVATNAPCETCHKSTTTFSGARFSHAGTMAACATCHNGSSAGGKPPRHVLTSAPCESCHKNTVSFSGARMDHSSLTAPCASCHNGSNATGKSPKHFVTNVPCESCHRTVSWTSVNYRHMSASYPNHSAAIACTACHSGNSQAVVFKFAAYKPDCAACHAGDFRPQQHAKLVKPAPMDYTVAELKDCTGACHIYADKSQTTIITRRQRQHRVNGGGW</sequence>
<evidence type="ECO:0000313" key="2">
    <source>
        <dbReference type="EMBL" id="UFZ03711.1"/>
    </source>
</evidence>
<feature type="region of interest" description="Disordered" evidence="1">
    <location>
        <begin position="2485"/>
        <end position="2527"/>
    </location>
</feature>
<feature type="compositionally biased region" description="Polar residues" evidence="1">
    <location>
        <begin position="2586"/>
        <end position="2599"/>
    </location>
</feature>
<dbReference type="PANTHER" id="PTHR39425:SF1">
    <property type="entry name" value="CYTOCHROME C7-LIKE DOMAIN-CONTAINING PROTEIN"/>
    <property type="match status" value="1"/>
</dbReference>
<dbReference type="Gene3D" id="3.90.10.10">
    <property type="entry name" value="Cytochrome C3"/>
    <property type="match status" value="23"/>
</dbReference>
<dbReference type="Proteomes" id="UP001431010">
    <property type="component" value="Chromosome"/>
</dbReference>
<evidence type="ECO:0000256" key="1">
    <source>
        <dbReference type="SAM" id="MobiDB-lite"/>
    </source>
</evidence>
<evidence type="ECO:0008006" key="4">
    <source>
        <dbReference type="Google" id="ProtNLM"/>
    </source>
</evidence>
<gene>
    <name evidence="2" type="ORF">LQG66_31615</name>
</gene>
<dbReference type="EMBL" id="CP088156">
    <property type="protein sequence ID" value="UFZ03711.1"/>
    <property type="molecule type" value="Genomic_DNA"/>
</dbReference>
<dbReference type="SUPFAM" id="SSF48695">
    <property type="entry name" value="Multiheme cytochromes"/>
    <property type="match status" value="12"/>
</dbReference>
<organism evidence="2 3">
    <name type="scientific">Bradyrhizobium ontarionense</name>
    <dbReference type="NCBI Taxonomy" id="2898149"/>
    <lineage>
        <taxon>Bacteria</taxon>
        <taxon>Pseudomonadati</taxon>
        <taxon>Pseudomonadota</taxon>
        <taxon>Alphaproteobacteria</taxon>
        <taxon>Hyphomicrobiales</taxon>
        <taxon>Nitrobacteraceae</taxon>
        <taxon>Bradyrhizobium</taxon>
    </lineage>
</organism>
<reference evidence="2" key="1">
    <citation type="journal article" date="2024" name="Antonie Van Leeuwenhoek">
        <title>Bradyrhizobium ontarionense sp. nov., a novel bacterial symbiont isolated from Aeschynomene indica (Indian jointvetch), harbours photosynthesis, nitrogen fixation and nitrous oxide (N2O) reductase genes.</title>
        <authorList>
            <person name="Bromfield E.S.P."/>
            <person name="Cloutier S."/>
        </authorList>
    </citation>
    <scope>NUCLEOTIDE SEQUENCE</scope>
    <source>
        <strain evidence="2">A19</strain>
    </source>
</reference>
<dbReference type="InterPro" id="IPR036280">
    <property type="entry name" value="Multihaem_cyt_sf"/>
</dbReference>
<proteinExistence type="predicted"/>